<dbReference type="EMBL" id="MGIZ01000012">
    <property type="protein sequence ID" value="OGM99669.1"/>
    <property type="molecule type" value="Genomic_DNA"/>
</dbReference>
<sequence length="143" mass="16589">MTYLTITDEIKKMVNKIIKIALEYETLTGRKLGITGEIAEIIVCHKLGLKLLANSLSPGHDAVDERGNKFQIKSKRIIKNKGRIGRFSMHKFDYLITILFDKNYKIIGIYKTNYKKIMPIINKHKRRNPSVREIVKVSKVIQF</sequence>
<gene>
    <name evidence="2" type="ORF">A2817_03815</name>
</gene>
<proteinExistence type="predicted"/>
<accession>A0A1F8EH30</accession>
<comment type="caution">
    <text evidence="2">The sequence shown here is derived from an EMBL/GenBank/DDBJ whole genome shotgun (WGS) entry which is preliminary data.</text>
</comment>
<reference evidence="2 3" key="1">
    <citation type="journal article" date="2016" name="Nat. Commun.">
        <title>Thousands of microbial genomes shed light on interconnected biogeochemical processes in an aquifer system.</title>
        <authorList>
            <person name="Anantharaman K."/>
            <person name="Brown C.T."/>
            <person name="Hug L.A."/>
            <person name="Sharon I."/>
            <person name="Castelle C.J."/>
            <person name="Probst A.J."/>
            <person name="Thomas B.C."/>
            <person name="Singh A."/>
            <person name="Wilkins M.J."/>
            <person name="Karaoz U."/>
            <person name="Brodie E.L."/>
            <person name="Williams K.H."/>
            <person name="Hubbard S.S."/>
            <person name="Banfield J.F."/>
        </authorList>
    </citation>
    <scope>NUCLEOTIDE SEQUENCE [LARGE SCALE GENOMIC DNA]</scope>
</reference>
<evidence type="ECO:0000313" key="2">
    <source>
        <dbReference type="EMBL" id="OGM99669.1"/>
    </source>
</evidence>
<dbReference type="InterPro" id="IPR054267">
    <property type="entry name" value="DUF6998"/>
</dbReference>
<protein>
    <recommendedName>
        <fullName evidence="1">DUF6998 domain-containing protein</fullName>
    </recommendedName>
</protein>
<evidence type="ECO:0000313" key="3">
    <source>
        <dbReference type="Proteomes" id="UP000177594"/>
    </source>
</evidence>
<dbReference type="Pfam" id="PF22522">
    <property type="entry name" value="DUF6998"/>
    <property type="match status" value="1"/>
</dbReference>
<evidence type="ECO:0000259" key="1">
    <source>
        <dbReference type="Pfam" id="PF22522"/>
    </source>
</evidence>
<organism evidence="2 3">
    <name type="scientific">Candidatus Yanofskybacteria bacterium RIFCSPHIGHO2_01_FULL_39_8b</name>
    <dbReference type="NCBI Taxonomy" id="1802659"/>
    <lineage>
        <taxon>Bacteria</taxon>
        <taxon>Candidatus Yanofskyibacteriota</taxon>
    </lineage>
</organism>
<dbReference type="Proteomes" id="UP000177594">
    <property type="component" value="Unassembled WGS sequence"/>
</dbReference>
<name>A0A1F8EH30_9BACT</name>
<feature type="domain" description="DUF6998" evidence="1">
    <location>
        <begin position="34"/>
        <end position="129"/>
    </location>
</feature>
<dbReference type="AlphaFoldDB" id="A0A1F8EH30"/>